<dbReference type="SUPFAM" id="SSF57362">
    <property type="entry name" value="BPTI-like"/>
    <property type="match status" value="1"/>
</dbReference>
<gene>
    <name evidence="4" type="ORF">C0Q70_09922</name>
</gene>
<evidence type="ECO:0000256" key="2">
    <source>
        <dbReference type="SAM" id="MobiDB-lite"/>
    </source>
</evidence>
<dbReference type="InterPro" id="IPR020901">
    <property type="entry name" value="Prtase_inh_Kunz-CS"/>
</dbReference>
<dbReference type="CDD" id="cd00109">
    <property type="entry name" value="Kunitz-type"/>
    <property type="match status" value="1"/>
</dbReference>
<proteinExistence type="predicted"/>
<dbReference type="Pfam" id="PF00014">
    <property type="entry name" value="Kunitz_BPTI"/>
    <property type="match status" value="1"/>
</dbReference>
<name>A0A2T7PB61_POMCA</name>
<comment type="caution">
    <text evidence="4">The sequence shown here is derived from an EMBL/GenBank/DDBJ whole genome shotgun (WGS) entry which is preliminary data.</text>
</comment>
<dbReference type="InterPro" id="IPR002223">
    <property type="entry name" value="Kunitz_BPTI"/>
</dbReference>
<dbReference type="Gene3D" id="4.10.410.10">
    <property type="entry name" value="Pancreatic trypsin inhibitor Kunitz domain"/>
    <property type="match status" value="1"/>
</dbReference>
<dbReference type="FunFam" id="4.10.410.10:FF:000020">
    <property type="entry name" value="Collagen, type VI, alpha 3"/>
    <property type="match status" value="1"/>
</dbReference>
<sequence>MQNINSSSQDSATTATTATSATSSTHTTRWPVSAHRLSMNFAVFFLLLLTGSLHGTPDYCSLVPEIGFCRGYFTRYYYNTNTGECKKFGWGGCGGNANRFRTMARCKRTCKSQRTPKDTEDM</sequence>
<dbReference type="PRINTS" id="PR00759">
    <property type="entry name" value="BASICPTASE"/>
</dbReference>
<reference evidence="4 5" key="1">
    <citation type="submission" date="2018-04" db="EMBL/GenBank/DDBJ databases">
        <title>The genome of golden apple snail Pomacea canaliculata provides insight into stress tolerance and invasive adaptation.</title>
        <authorList>
            <person name="Liu C."/>
            <person name="Liu B."/>
            <person name="Ren Y."/>
            <person name="Zhang Y."/>
            <person name="Wang H."/>
            <person name="Li S."/>
            <person name="Jiang F."/>
            <person name="Yin L."/>
            <person name="Zhang G."/>
            <person name="Qian W."/>
            <person name="Fan W."/>
        </authorList>
    </citation>
    <scope>NUCLEOTIDE SEQUENCE [LARGE SCALE GENOMIC DNA]</scope>
    <source>
        <strain evidence="4">SZHN2017</strain>
        <tissue evidence="4">Muscle</tissue>
    </source>
</reference>
<dbReference type="SMART" id="SM00131">
    <property type="entry name" value="KU"/>
    <property type="match status" value="1"/>
</dbReference>
<dbReference type="AlphaFoldDB" id="A0A2T7PB61"/>
<evidence type="ECO:0000259" key="3">
    <source>
        <dbReference type="PROSITE" id="PS50279"/>
    </source>
</evidence>
<dbReference type="GO" id="GO:0004867">
    <property type="term" value="F:serine-type endopeptidase inhibitor activity"/>
    <property type="evidence" value="ECO:0007669"/>
    <property type="project" value="InterPro"/>
</dbReference>
<evidence type="ECO:0000313" key="4">
    <source>
        <dbReference type="EMBL" id="PVD30649.1"/>
    </source>
</evidence>
<evidence type="ECO:0000256" key="1">
    <source>
        <dbReference type="ARBA" id="ARBA00023157"/>
    </source>
</evidence>
<dbReference type="InterPro" id="IPR036880">
    <property type="entry name" value="Kunitz_BPTI_sf"/>
</dbReference>
<dbReference type="Proteomes" id="UP000245119">
    <property type="component" value="Linkage Group LG5"/>
</dbReference>
<protein>
    <recommendedName>
        <fullName evidence="3">BPTI/Kunitz inhibitor domain-containing protein</fullName>
    </recommendedName>
</protein>
<keyword evidence="1" id="KW-1015">Disulfide bond</keyword>
<feature type="region of interest" description="Disordered" evidence="2">
    <location>
        <begin position="1"/>
        <end position="22"/>
    </location>
</feature>
<dbReference type="PANTHER" id="PTHR10083">
    <property type="entry name" value="KUNITZ-TYPE PROTEASE INHIBITOR-RELATED"/>
    <property type="match status" value="1"/>
</dbReference>
<evidence type="ECO:0000313" key="5">
    <source>
        <dbReference type="Proteomes" id="UP000245119"/>
    </source>
</evidence>
<organism evidence="4 5">
    <name type="scientific">Pomacea canaliculata</name>
    <name type="common">Golden apple snail</name>
    <dbReference type="NCBI Taxonomy" id="400727"/>
    <lineage>
        <taxon>Eukaryota</taxon>
        <taxon>Metazoa</taxon>
        <taxon>Spiralia</taxon>
        <taxon>Lophotrochozoa</taxon>
        <taxon>Mollusca</taxon>
        <taxon>Gastropoda</taxon>
        <taxon>Caenogastropoda</taxon>
        <taxon>Architaenioglossa</taxon>
        <taxon>Ampullarioidea</taxon>
        <taxon>Ampullariidae</taxon>
        <taxon>Pomacea</taxon>
    </lineage>
</organism>
<keyword evidence="5" id="KW-1185">Reference proteome</keyword>
<dbReference type="PROSITE" id="PS00280">
    <property type="entry name" value="BPTI_KUNITZ_1"/>
    <property type="match status" value="1"/>
</dbReference>
<dbReference type="PANTHER" id="PTHR10083:SF374">
    <property type="entry name" value="BPTI_KUNITZ INHIBITOR DOMAIN-CONTAINING PROTEIN"/>
    <property type="match status" value="1"/>
</dbReference>
<feature type="domain" description="BPTI/Kunitz inhibitor" evidence="3">
    <location>
        <begin position="60"/>
        <end position="110"/>
    </location>
</feature>
<dbReference type="PROSITE" id="PS50279">
    <property type="entry name" value="BPTI_KUNITZ_2"/>
    <property type="match status" value="1"/>
</dbReference>
<dbReference type="InterPro" id="IPR050098">
    <property type="entry name" value="TFPI/VKTCI-like"/>
</dbReference>
<accession>A0A2T7PB61</accession>
<dbReference type="EMBL" id="PZQS01000005">
    <property type="protein sequence ID" value="PVD30649.1"/>
    <property type="molecule type" value="Genomic_DNA"/>
</dbReference>